<dbReference type="GO" id="GO:0005524">
    <property type="term" value="F:ATP binding"/>
    <property type="evidence" value="ECO:0007669"/>
    <property type="project" value="UniProtKB-KW"/>
</dbReference>
<dbReference type="GO" id="GO:0046872">
    <property type="term" value="F:metal ion binding"/>
    <property type="evidence" value="ECO:0007669"/>
    <property type="project" value="UniProtKB-KW"/>
</dbReference>
<keyword evidence="1" id="KW-0479">Metal-binding</keyword>
<name>A0A8T4L193_9ARCH</name>
<dbReference type="GO" id="GO:0016887">
    <property type="term" value="F:ATP hydrolysis activity"/>
    <property type="evidence" value="ECO:0007669"/>
    <property type="project" value="InterPro"/>
</dbReference>
<reference evidence="12" key="2">
    <citation type="submission" date="2021-05" db="EMBL/GenBank/DDBJ databases">
        <title>Protein family content uncovers lineage relationships and bacterial pathway maintenance mechanisms in DPANN archaea.</title>
        <authorList>
            <person name="Castelle C.J."/>
            <person name="Meheust R."/>
            <person name="Jaffe A.L."/>
            <person name="Seitz K."/>
            <person name="Gong X."/>
            <person name="Baker B.J."/>
            <person name="Banfield J.F."/>
        </authorList>
    </citation>
    <scope>NUCLEOTIDE SEQUENCE</scope>
    <source>
        <strain evidence="12">RIFCSPHIGHO2_01_FULL_AR10_44_11</strain>
    </source>
</reference>
<evidence type="ECO:0000256" key="8">
    <source>
        <dbReference type="ARBA" id="ARBA00023204"/>
    </source>
</evidence>
<keyword evidence="8" id="KW-0234">DNA repair</keyword>
<keyword evidence="6" id="KW-0067">ATP-binding</keyword>
<protein>
    <submittedName>
        <fullName evidence="12">AAA family ATPase</fullName>
    </submittedName>
</protein>
<evidence type="ECO:0000256" key="2">
    <source>
        <dbReference type="ARBA" id="ARBA00022741"/>
    </source>
</evidence>
<sequence>MISLVELENWKSHKHSVLEFGKGTNVIIGRMGSGKTSVMDAISYALFGTFPALLARRLSQDEVIMSKPTSADFAKVAIEFDYRNENYRIERILQKSAGRKTNEAKIYRNSNFLAGPKVSDVNERVEEILGINFDLFSRAVYAEQNQIDFFLRLNPSERKGKIDELLAIDRYENAREQAGALANRIKAMALDKEKFLAEQKNRISDAELTELNKRLDEKTLYVKELEKRIENSRKAAERLRSEVEKLEKKESEHDLLNEELLKAKARAEEISGIISEIEEELGKRKISDIGKEAEACRKRLAEFENEIKKIDELLEKNSGLAGNEMQKAKVHESRIAEIQENLLQLRGTKASCPICKSALDEKTKRALIAEDEREIESLQKRLKASEAEIEKISLQRIKLRQDKGSAENSLRELREKEMQFRNLAEKAGKMANYIREMQNSAERQKAVEKKMHELNFNESLLRNARNEYVRETSGIESLHTELEGNNEIIAGIKANILKIEGMKNEIKIMEADILNMKAVVEKLSIFTNALKASQGELRNLMIDAINQAMHDVWGKVYPYADYNSAKIDIENGNYEIKVRDARNNWIRVEGILSGGERSAAAITIRIALSLVLAQNLSWIILDEPTHNLDVLAVSEFSKMLKAHLPEFVEQVFIITHDKEMEKAATSRVYIMERDKKEDGITKPVMQQVSA</sequence>
<dbReference type="Gene3D" id="1.10.287.510">
    <property type="entry name" value="Helix hairpin bin"/>
    <property type="match status" value="1"/>
</dbReference>
<proteinExistence type="predicted"/>
<dbReference type="GO" id="GO:0006302">
    <property type="term" value="P:double-strand break repair"/>
    <property type="evidence" value="ECO:0007669"/>
    <property type="project" value="InterPro"/>
</dbReference>
<accession>A0A8T4L193</accession>
<keyword evidence="3" id="KW-0227">DNA damage</keyword>
<evidence type="ECO:0000313" key="13">
    <source>
        <dbReference type="Proteomes" id="UP000677687"/>
    </source>
</evidence>
<keyword evidence="2" id="KW-0547">Nucleotide-binding</keyword>
<dbReference type="SUPFAM" id="SSF75712">
    <property type="entry name" value="Rad50 coiled-coil Zn hook"/>
    <property type="match status" value="1"/>
</dbReference>
<evidence type="ECO:0000256" key="1">
    <source>
        <dbReference type="ARBA" id="ARBA00022723"/>
    </source>
</evidence>
<evidence type="ECO:0000256" key="5">
    <source>
        <dbReference type="ARBA" id="ARBA00022833"/>
    </source>
</evidence>
<evidence type="ECO:0000256" key="9">
    <source>
        <dbReference type="SAM" id="Coils"/>
    </source>
</evidence>
<evidence type="ECO:0000259" key="10">
    <source>
        <dbReference type="Pfam" id="PF04423"/>
    </source>
</evidence>
<keyword evidence="5" id="KW-0862">Zinc</keyword>
<dbReference type="PANTHER" id="PTHR32114:SF2">
    <property type="entry name" value="ABC TRANSPORTER ABCH.3"/>
    <property type="match status" value="1"/>
</dbReference>
<dbReference type="SUPFAM" id="SSF52540">
    <property type="entry name" value="P-loop containing nucleoside triphosphate hydrolases"/>
    <property type="match status" value="1"/>
</dbReference>
<dbReference type="EMBL" id="JAGVWD010000045">
    <property type="protein sequence ID" value="MBS3057595.1"/>
    <property type="molecule type" value="Genomic_DNA"/>
</dbReference>
<dbReference type="AlphaFoldDB" id="A0A8T4L193"/>
<dbReference type="InterPro" id="IPR038729">
    <property type="entry name" value="Rad50/SbcC_AAA"/>
</dbReference>
<evidence type="ECO:0000259" key="11">
    <source>
        <dbReference type="Pfam" id="PF13476"/>
    </source>
</evidence>
<evidence type="ECO:0000256" key="4">
    <source>
        <dbReference type="ARBA" id="ARBA00022801"/>
    </source>
</evidence>
<evidence type="ECO:0000256" key="6">
    <source>
        <dbReference type="ARBA" id="ARBA00022840"/>
    </source>
</evidence>
<dbReference type="PANTHER" id="PTHR32114">
    <property type="entry name" value="ABC TRANSPORTER ABCH.3"/>
    <property type="match status" value="1"/>
</dbReference>
<organism evidence="12 13">
    <name type="scientific">Candidatus Iainarchaeum sp</name>
    <dbReference type="NCBI Taxonomy" id="3101447"/>
    <lineage>
        <taxon>Archaea</taxon>
        <taxon>Candidatus Iainarchaeota</taxon>
        <taxon>Candidatus Iainarchaeia</taxon>
        <taxon>Candidatus Iainarchaeales</taxon>
        <taxon>Candidatus Iainarchaeaceae</taxon>
        <taxon>Candidatus Iainarchaeum</taxon>
    </lineage>
</organism>
<evidence type="ECO:0000256" key="3">
    <source>
        <dbReference type="ARBA" id="ARBA00022763"/>
    </source>
</evidence>
<feature type="domain" description="Rad50/SbcC-type AAA" evidence="11">
    <location>
        <begin position="5"/>
        <end position="244"/>
    </location>
</feature>
<comment type="caution">
    <text evidence="12">The sequence shown here is derived from an EMBL/GenBank/DDBJ whole genome shotgun (WGS) entry which is preliminary data.</text>
</comment>
<dbReference type="Gene3D" id="3.40.50.300">
    <property type="entry name" value="P-loop containing nucleotide triphosphate hydrolases"/>
    <property type="match status" value="2"/>
</dbReference>
<reference evidence="12" key="1">
    <citation type="submission" date="2021-03" db="EMBL/GenBank/DDBJ databases">
        <authorList>
            <person name="Jaffe A."/>
        </authorList>
    </citation>
    <scope>NUCLEOTIDE SEQUENCE</scope>
    <source>
        <strain evidence="12">RIFCSPHIGHO2_01_FULL_AR10_44_11</strain>
    </source>
</reference>
<gene>
    <name evidence="12" type="ORF">J4415_03110</name>
</gene>
<dbReference type="Pfam" id="PF13476">
    <property type="entry name" value="AAA_23"/>
    <property type="match status" value="1"/>
</dbReference>
<dbReference type="InterPro" id="IPR013134">
    <property type="entry name" value="Zn_hook_RAD50"/>
</dbReference>
<keyword evidence="7 9" id="KW-0175">Coiled coil</keyword>
<feature type="domain" description="Zinc-hook" evidence="10">
    <location>
        <begin position="332"/>
        <end position="381"/>
    </location>
</feature>
<dbReference type="Proteomes" id="UP000677687">
    <property type="component" value="Unassembled WGS sequence"/>
</dbReference>
<feature type="coiled-coil region" evidence="9">
    <location>
        <begin position="208"/>
        <end position="450"/>
    </location>
</feature>
<dbReference type="InterPro" id="IPR027417">
    <property type="entry name" value="P-loop_NTPase"/>
</dbReference>
<dbReference type="Pfam" id="PF04423">
    <property type="entry name" value="Rad50_zn_hook"/>
    <property type="match status" value="1"/>
</dbReference>
<keyword evidence="4" id="KW-0378">Hydrolase</keyword>
<evidence type="ECO:0000256" key="7">
    <source>
        <dbReference type="ARBA" id="ARBA00023054"/>
    </source>
</evidence>
<evidence type="ECO:0000313" key="12">
    <source>
        <dbReference type="EMBL" id="MBS3057595.1"/>
    </source>
</evidence>